<dbReference type="Pfam" id="PF00704">
    <property type="entry name" value="Glyco_hydro_18"/>
    <property type="match status" value="1"/>
</dbReference>
<dbReference type="GO" id="GO:0008843">
    <property type="term" value="F:endochitinase activity"/>
    <property type="evidence" value="ECO:0007669"/>
    <property type="project" value="UniProtKB-EC"/>
</dbReference>
<dbReference type="PROSITE" id="PS51910">
    <property type="entry name" value="GH18_2"/>
    <property type="match status" value="1"/>
</dbReference>
<reference evidence="12" key="2">
    <citation type="journal article" date="2019" name="IMA Fungus">
        <title>Genome sequencing and comparison of five Tilletia species to identify candidate genes for the detection of regulated species infecting wheat.</title>
        <authorList>
            <person name="Nguyen H.D.T."/>
            <person name="Sultana T."/>
            <person name="Kesanakurti P."/>
            <person name="Hambleton S."/>
        </authorList>
    </citation>
    <scope>NUCLEOTIDE SEQUENCE</scope>
    <source>
        <strain evidence="12">DAOMC 236422</strain>
    </source>
</reference>
<dbReference type="GO" id="GO:0006032">
    <property type="term" value="P:chitin catabolic process"/>
    <property type="evidence" value="ECO:0007669"/>
    <property type="project" value="UniProtKB-KW"/>
</dbReference>
<accession>A0A8X7N6F7</accession>
<evidence type="ECO:0000256" key="7">
    <source>
        <dbReference type="RuleBase" id="RU000489"/>
    </source>
</evidence>
<evidence type="ECO:0000256" key="8">
    <source>
        <dbReference type="RuleBase" id="RU004453"/>
    </source>
</evidence>
<sequence>MKRLRQWVTFAPVILAFVGSLAPAAAQPLLTGYWTDWTAAEMPPESVDMTRFDIINFAFGLPTPAFDITFNSAQSTAMLQRLVAAALKANTGTRVVLSIGGWLSSQHFSAAVATDASRLTFAQNINRVMQLYKVDGVDMDWEYPGSAGAGNPFSPSDADNFQIFLRTLRLTLGPSAILTVTVSHEPWDGPSGQPIPDVSITASAVDAVLIMNYDVNQGVAGVNAPLADLCGNSTQPRANAAAGVKQWVAAGMPREKIILGVPAYGYVQPSTSLTLPQRRDTTADAIPGDLRPRHSRFRPRYNASSDEDRPEQQVQRQQRNSASAASYPSSRRTLQIKRQTTSAEGQITFKALLQQGILTFYAPDETYIAAPSSGYTKYWDVCTDTPYLSNGQRIISYDDPQSLRDKASFALKAGLAGVGVWSVDADTKDYALMTALQQGLGR</sequence>
<dbReference type="AlphaFoldDB" id="A0A8X7N6F7"/>
<protein>
    <recommendedName>
        <fullName evidence="11">GH18 domain-containing protein</fullName>
    </recommendedName>
</protein>
<keyword evidence="5 7" id="KW-0326">Glycosidase</keyword>
<dbReference type="SMART" id="SM00636">
    <property type="entry name" value="Glyco_18"/>
    <property type="match status" value="1"/>
</dbReference>
<feature type="domain" description="GH18" evidence="11">
    <location>
        <begin position="28"/>
        <end position="442"/>
    </location>
</feature>
<dbReference type="PROSITE" id="PS01095">
    <property type="entry name" value="GH18_1"/>
    <property type="match status" value="1"/>
</dbReference>
<evidence type="ECO:0000256" key="6">
    <source>
        <dbReference type="ARBA" id="ARBA00023326"/>
    </source>
</evidence>
<feature type="region of interest" description="Disordered" evidence="9">
    <location>
        <begin position="275"/>
        <end position="334"/>
    </location>
</feature>
<dbReference type="InterPro" id="IPR017853">
    <property type="entry name" value="GH"/>
</dbReference>
<keyword evidence="13" id="KW-1185">Reference proteome</keyword>
<feature type="chain" id="PRO_5036455432" description="GH18 domain-containing protein" evidence="10">
    <location>
        <begin position="27"/>
        <end position="442"/>
    </location>
</feature>
<keyword evidence="10" id="KW-0732">Signal</keyword>
<comment type="catalytic activity">
    <reaction evidence="1">
        <text>Random endo-hydrolysis of N-acetyl-beta-D-glucosaminide (1-&gt;4)-beta-linkages in chitin and chitodextrins.</text>
        <dbReference type="EC" id="3.2.1.14"/>
    </reaction>
</comment>
<reference evidence="12" key="1">
    <citation type="submission" date="2016-04" db="EMBL/GenBank/DDBJ databases">
        <authorList>
            <person name="Nguyen H.D."/>
            <person name="Samba Siva P."/>
            <person name="Cullis J."/>
            <person name="Levesque C.A."/>
            <person name="Hambleton S."/>
        </authorList>
    </citation>
    <scope>NUCLEOTIDE SEQUENCE</scope>
    <source>
        <strain evidence="12">DAOMC 236422</strain>
    </source>
</reference>
<keyword evidence="4" id="KW-0119">Carbohydrate metabolism</keyword>
<feature type="compositionally biased region" description="Low complexity" evidence="9">
    <location>
        <begin position="321"/>
        <end position="330"/>
    </location>
</feature>
<keyword evidence="2 7" id="KW-0378">Hydrolase</keyword>
<evidence type="ECO:0000256" key="3">
    <source>
        <dbReference type="ARBA" id="ARBA00023024"/>
    </source>
</evidence>
<dbReference type="InterPro" id="IPR001223">
    <property type="entry name" value="Glyco_hydro18_cat"/>
</dbReference>
<dbReference type="GO" id="GO:0005576">
    <property type="term" value="C:extracellular region"/>
    <property type="evidence" value="ECO:0007669"/>
    <property type="project" value="TreeGrafter"/>
</dbReference>
<evidence type="ECO:0000256" key="1">
    <source>
        <dbReference type="ARBA" id="ARBA00000822"/>
    </source>
</evidence>
<evidence type="ECO:0000256" key="5">
    <source>
        <dbReference type="ARBA" id="ARBA00023295"/>
    </source>
</evidence>
<evidence type="ECO:0000313" key="12">
    <source>
        <dbReference type="EMBL" id="KAE8266496.1"/>
    </source>
</evidence>
<gene>
    <name evidence="12" type="ORF">A4X09_0g5854</name>
</gene>
<evidence type="ECO:0000256" key="10">
    <source>
        <dbReference type="SAM" id="SignalP"/>
    </source>
</evidence>
<dbReference type="InterPro" id="IPR029070">
    <property type="entry name" value="Chitinase_insertion_sf"/>
</dbReference>
<evidence type="ECO:0000256" key="9">
    <source>
        <dbReference type="SAM" id="MobiDB-lite"/>
    </source>
</evidence>
<feature type="signal peptide" evidence="10">
    <location>
        <begin position="1"/>
        <end position="26"/>
    </location>
</feature>
<dbReference type="Proteomes" id="UP000078113">
    <property type="component" value="Unassembled WGS sequence"/>
</dbReference>
<dbReference type="InterPro" id="IPR011583">
    <property type="entry name" value="Chitinase_II/V-like_cat"/>
</dbReference>
<comment type="caution">
    <text evidence="12">The sequence shown here is derived from an EMBL/GenBank/DDBJ whole genome shotgun (WGS) entry which is preliminary data.</text>
</comment>
<dbReference type="PANTHER" id="PTHR11177:SF317">
    <property type="entry name" value="CHITINASE 12-RELATED"/>
    <property type="match status" value="1"/>
</dbReference>
<dbReference type="Gene3D" id="3.10.50.10">
    <property type="match status" value="1"/>
</dbReference>
<dbReference type="InterPro" id="IPR001579">
    <property type="entry name" value="Glyco_hydro_18_chit_AS"/>
</dbReference>
<dbReference type="GO" id="GO:0000272">
    <property type="term" value="P:polysaccharide catabolic process"/>
    <property type="evidence" value="ECO:0007669"/>
    <property type="project" value="UniProtKB-KW"/>
</dbReference>
<keyword evidence="6" id="KW-0624">Polysaccharide degradation</keyword>
<dbReference type="SUPFAM" id="SSF51445">
    <property type="entry name" value="(Trans)glycosidases"/>
    <property type="match status" value="1"/>
</dbReference>
<evidence type="ECO:0000256" key="4">
    <source>
        <dbReference type="ARBA" id="ARBA00023277"/>
    </source>
</evidence>
<proteinExistence type="inferred from homology"/>
<evidence type="ECO:0000313" key="13">
    <source>
        <dbReference type="Proteomes" id="UP000078113"/>
    </source>
</evidence>
<name>A0A8X7N6F7_9BASI</name>
<evidence type="ECO:0000256" key="2">
    <source>
        <dbReference type="ARBA" id="ARBA00022801"/>
    </source>
</evidence>
<organism evidence="12 13">
    <name type="scientific">Tilletia walkeri</name>
    <dbReference type="NCBI Taxonomy" id="117179"/>
    <lineage>
        <taxon>Eukaryota</taxon>
        <taxon>Fungi</taxon>
        <taxon>Dikarya</taxon>
        <taxon>Basidiomycota</taxon>
        <taxon>Ustilaginomycotina</taxon>
        <taxon>Exobasidiomycetes</taxon>
        <taxon>Tilletiales</taxon>
        <taxon>Tilletiaceae</taxon>
        <taxon>Tilletia</taxon>
    </lineage>
</organism>
<comment type="similarity">
    <text evidence="8">Belongs to the glycosyl hydrolase 18 family.</text>
</comment>
<dbReference type="PANTHER" id="PTHR11177">
    <property type="entry name" value="CHITINASE"/>
    <property type="match status" value="1"/>
</dbReference>
<dbReference type="InterPro" id="IPR050314">
    <property type="entry name" value="Glycosyl_Hydrlase_18"/>
</dbReference>
<dbReference type="Gene3D" id="3.20.20.80">
    <property type="entry name" value="Glycosidases"/>
    <property type="match status" value="2"/>
</dbReference>
<evidence type="ECO:0000259" key="11">
    <source>
        <dbReference type="PROSITE" id="PS51910"/>
    </source>
</evidence>
<dbReference type="GO" id="GO:0008061">
    <property type="term" value="F:chitin binding"/>
    <property type="evidence" value="ECO:0007669"/>
    <property type="project" value="InterPro"/>
</dbReference>
<dbReference type="EMBL" id="LWDG02000327">
    <property type="protein sequence ID" value="KAE8266496.1"/>
    <property type="molecule type" value="Genomic_DNA"/>
</dbReference>
<keyword evidence="3" id="KW-0146">Chitin degradation</keyword>